<feature type="binding site" evidence="3">
    <location>
        <position position="39"/>
    </location>
    <ligand>
        <name>a divalent metal cation</name>
        <dbReference type="ChEBI" id="CHEBI:60240"/>
    </ligand>
</feature>
<dbReference type="PANTHER" id="PTHR37302:SF3">
    <property type="entry name" value="DAMAGE-INDUCIBLE PROTEIN DINB"/>
    <property type="match status" value="1"/>
</dbReference>
<evidence type="ECO:0000313" key="4">
    <source>
        <dbReference type="EMBL" id="RYU96978.1"/>
    </source>
</evidence>
<dbReference type="RefSeq" id="WP_130019554.1">
    <property type="nucleotide sequence ID" value="NZ_SEWF01000004.1"/>
</dbReference>
<reference evidence="4 5" key="1">
    <citation type="submission" date="2019-02" db="EMBL/GenBank/DDBJ databases">
        <title>Bacterial novel species Emticicia sp. 17J42-9 isolated from soil.</title>
        <authorList>
            <person name="Jung H.-Y."/>
        </authorList>
    </citation>
    <scope>NUCLEOTIDE SEQUENCE [LARGE SCALE GENOMIC DNA]</scope>
    <source>
        <strain evidence="4 5">17J42-9</strain>
    </source>
</reference>
<dbReference type="Proteomes" id="UP000293162">
    <property type="component" value="Unassembled WGS sequence"/>
</dbReference>
<dbReference type="SUPFAM" id="SSF109854">
    <property type="entry name" value="DinB/YfiT-like putative metalloenzymes"/>
    <property type="match status" value="1"/>
</dbReference>
<sequence>MKAYFQKLFEHEHWANVKVLETFLEARQVSDRTHEIISHMAAAQTIWIERMNGITSDTKVWSVYEKETLKGLFDANYQALQALIDNEDFDRVVHYTNSRGEHHSSILSDILTHMALHASYHRGQIILLIKGQVEKLPATDYIFYYR</sequence>
<evidence type="ECO:0000256" key="2">
    <source>
        <dbReference type="ARBA" id="ARBA00022723"/>
    </source>
</evidence>
<dbReference type="AlphaFoldDB" id="A0A4Q5M3S8"/>
<feature type="binding site" evidence="3">
    <location>
        <position position="117"/>
    </location>
    <ligand>
        <name>a divalent metal cation</name>
        <dbReference type="ChEBI" id="CHEBI:60240"/>
    </ligand>
</feature>
<dbReference type="EMBL" id="SEWF01000004">
    <property type="protein sequence ID" value="RYU96978.1"/>
    <property type="molecule type" value="Genomic_DNA"/>
</dbReference>
<dbReference type="GO" id="GO:0046872">
    <property type="term" value="F:metal ion binding"/>
    <property type="evidence" value="ECO:0007669"/>
    <property type="project" value="UniProtKB-KW"/>
</dbReference>
<gene>
    <name evidence="4" type="ORF">EWM59_03450</name>
</gene>
<keyword evidence="5" id="KW-1185">Reference proteome</keyword>
<comment type="similarity">
    <text evidence="1">Belongs to the DinB family.</text>
</comment>
<proteinExistence type="inferred from homology"/>
<evidence type="ECO:0008006" key="6">
    <source>
        <dbReference type="Google" id="ProtNLM"/>
    </source>
</evidence>
<evidence type="ECO:0000256" key="3">
    <source>
        <dbReference type="PIRSR" id="PIRSR607837-1"/>
    </source>
</evidence>
<dbReference type="PANTHER" id="PTHR37302">
    <property type="entry name" value="SLR1116 PROTEIN"/>
    <property type="match status" value="1"/>
</dbReference>
<accession>A0A4Q5M3S8</accession>
<dbReference type="InterPro" id="IPR007837">
    <property type="entry name" value="DinB"/>
</dbReference>
<evidence type="ECO:0000256" key="1">
    <source>
        <dbReference type="ARBA" id="ARBA00008635"/>
    </source>
</evidence>
<feature type="binding site" evidence="3">
    <location>
        <position position="121"/>
    </location>
    <ligand>
        <name>a divalent metal cation</name>
        <dbReference type="ChEBI" id="CHEBI:60240"/>
    </ligand>
</feature>
<organism evidence="4 5">
    <name type="scientific">Emticicia agri</name>
    <dbReference type="NCBI Taxonomy" id="2492393"/>
    <lineage>
        <taxon>Bacteria</taxon>
        <taxon>Pseudomonadati</taxon>
        <taxon>Bacteroidota</taxon>
        <taxon>Cytophagia</taxon>
        <taxon>Cytophagales</taxon>
        <taxon>Leadbetterellaceae</taxon>
        <taxon>Emticicia</taxon>
    </lineage>
</organism>
<dbReference type="Pfam" id="PF05163">
    <property type="entry name" value="DinB"/>
    <property type="match status" value="1"/>
</dbReference>
<protein>
    <recommendedName>
        <fullName evidence="6">Damage-inducible protein DinB</fullName>
    </recommendedName>
</protein>
<comment type="caution">
    <text evidence="4">The sequence shown here is derived from an EMBL/GenBank/DDBJ whole genome shotgun (WGS) entry which is preliminary data.</text>
</comment>
<name>A0A4Q5M3S8_9BACT</name>
<dbReference type="Gene3D" id="1.20.120.450">
    <property type="entry name" value="dinb family like domain"/>
    <property type="match status" value="1"/>
</dbReference>
<dbReference type="OrthoDB" id="9811413at2"/>
<evidence type="ECO:0000313" key="5">
    <source>
        <dbReference type="Proteomes" id="UP000293162"/>
    </source>
</evidence>
<dbReference type="InterPro" id="IPR034660">
    <property type="entry name" value="DinB/YfiT-like"/>
</dbReference>
<keyword evidence="2 3" id="KW-0479">Metal-binding</keyword>